<proteinExistence type="predicted"/>
<organism evidence="2 3">
    <name type="scientific">Hebeloma cylindrosporum</name>
    <dbReference type="NCBI Taxonomy" id="76867"/>
    <lineage>
        <taxon>Eukaryota</taxon>
        <taxon>Fungi</taxon>
        <taxon>Dikarya</taxon>
        <taxon>Basidiomycota</taxon>
        <taxon>Agaricomycotina</taxon>
        <taxon>Agaricomycetes</taxon>
        <taxon>Agaricomycetidae</taxon>
        <taxon>Agaricales</taxon>
        <taxon>Agaricineae</taxon>
        <taxon>Hymenogastraceae</taxon>
        <taxon>Hebeloma</taxon>
    </lineage>
</organism>
<feature type="compositionally biased region" description="Polar residues" evidence="1">
    <location>
        <begin position="23"/>
        <end position="35"/>
    </location>
</feature>
<feature type="compositionally biased region" description="Basic and acidic residues" evidence="1">
    <location>
        <begin position="161"/>
        <end position="184"/>
    </location>
</feature>
<keyword evidence="3" id="KW-1185">Reference proteome</keyword>
<evidence type="ECO:0000313" key="2">
    <source>
        <dbReference type="EMBL" id="KIM44168.1"/>
    </source>
</evidence>
<dbReference type="EMBL" id="KN831774">
    <property type="protein sequence ID" value="KIM44168.1"/>
    <property type="molecule type" value="Genomic_DNA"/>
</dbReference>
<dbReference type="HOGENOM" id="CLU_776243_0_0_1"/>
<sequence length="357" mass="38497">MGVEEWRETMRSLKDAEEEMGNIASNSKKNGSGNVRESLLLNHQRFPSSSSLALSSSGGESPSPSPSRPLSSSFSSSAKLAAAQSELQAGETHLAAEECANTYAPGIPTAGPSSSVSNQYGRYSKPRSRPSSGVGMPLPQPQPRPQPQFLPQAEAQPSNLDDGKRRRLDKQITEEELQRMSWEVERDEEVVESEFQPVAAVQQQPTTVELELEHEQERKEVRQEPSAIASRPPPPSAPLPPSDSEAISTPLTAGGFPPNAAFDYSPTKPGGSPSKRLIGSLKVFFGSQPIRQRSANNPTGNANDNSHITTAAVVNIIVDACRDTRSRSPPAATRTRRENNSSPTSNFEKAVLFPATF</sequence>
<accession>A0A0C2Y2X3</accession>
<evidence type="ECO:0000256" key="1">
    <source>
        <dbReference type="SAM" id="MobiDB-lite"/>
    </source>
</evidence>
<feature type="region of interest" description="Disordered" evidence="1">
    <location>
        <begin position="1"/>
        <end position="275"/>
    </location>
</feature>
<feature type="compositionally biased region" description="Basic and acidic residues" evidence="1">
    <location>
        <begin position="211"/>
        <end position="223"/>
    </location>
</feature>
<feature type="compositionally biased region" description="Low complexity" evidence="1">
    <location>
        <begin position="44"/>
        <end position="87"/>
    </location>
</feature>
<evidence type="ECO:0000313" key="3">
    <source>
        <dbReference type="Proteomes" id="UP000053424"/>
    </source>
</evidence>
<reference evidence="2 3" key="1">
    <citation type="submission" date="2014-04" db="EMBL/GenBank/DDBJ databases">
        <authorList>
            <consortium name="DOE Joint Genome Institute"/>
            <person name="Kuo A."/>
            <person name="Gay G."/>
            <person name="Dore J."/>
            <person name="Kohler A."/>
            <person name="Nagy L.G."/>
            <person name="Floudas D."/>
            <person name="Copeland A."/>
            <person name="Barry K.W."/>
            <person name="Cichocki N."/>
            <person name="Veneault-Fourrey C."/>
            <person name="LaButti K."/>
            <person name="Lindquist E.A."/>
            <person name="Lipzen A."/>
            <person name="Lundell T."/>
            <person name="Morin E."/>
            <person name="Murat C."/>
            <person name="Sun H."/>
            <person name="Tunlid A."/>
            <person name="Henrissat B."/>
            <person name="Grigoriev I.V."/>
            <person name="Hibbett D.S."/>
            <person name="Martin F."/>
            <person name="Nordberg H.P."/>
            <person name="Cantor M.N."/>
            <person name="Hua S.X."/>
        </authorList>
    </citation>
    <scope>NUCLEOTIDE SEQUENCE [LARGE SCALE GENOMIC DNA]</scope>
    <source>
        <strain evidence="3">h7</strain>
    </source>
</reference>
<feature type="compositionally biased region" description="Pro residues" evidence="1">
    <location>
        <begin position="138"/>
        <end position="148"/>
    </location>
</feature>
<dbReference type="STRING" id="686832.A0A0C2Y2X3"/>
<name>A0A0C2Y2X3_HEBCY</name>
<feature type="compositionally biased region" description="Pro residues" evidence="1">
    <location>
        <begin position="231"/>
        <end position="241"/>
    </location>
</feature>
<feature type="region of interest" description="Disordered" evidence="1">
    <location>
        <begin position="323"/>
        <end position="348"/>
    </location>
</feature>
<protein>
    <submittedName>
        <fullName evidence="2">Uncharacterized protein</fullName>
    </submittedName>
</protein>
<reference evidence="3" key="2">
    <citation type="submission" date="2015-01" db="EMBL/GenBank/DDBJ databases">
        <title>Evolutionary Origins and Diversification of the Mycorrhizal Mutualists.</title>
        <authorList>
            <consortium name="DOE Joint Genome Institute"/>
            <consortium name="Mycorrhizal Genomics Consortium"/>
            <person name="Kohler A."/>
            <person name="Kuo A."/>
            <person name="Nagy L.G."/>
            <person name="Floudas D."/>
            <person name="Copeland A."/>
            <person name="Barry K.W."/>
            <person name="Cichocki N."/>
            <person name="Veneault-Fourrey C."/>
            <person name="LaButti K."/>
            <person name="Lindquist E.A."/>
            <person name="Lipzen A."/>
            <person name="Lundell T."/>
            <person name="Morin E."/>
            <person name="Murat C."/>
            <person name="Riley R."/>
            <person name="Ohm R."/>
            <person name="Sun H."/>
            <person name="Tunlid A."/>
            <person name="Henrissat B."/>
            <person name="Grigoriev I.V."/>
            <person name="Hibbett D.S."/>
            <person name="Martin F."/>
        </authorList>
    </citation>
    <scope>NUCLEOTIDE SEQUENCE [LARGE SCALE GENOMIC DNA]</scope>
    <source>
        <strain evidence="3">h7</strain>
    </source>
</reference>
<dbReference type="Proteomes" id="UP000053424">
    <property type="component" value="Unassembled WGS sequence"/>
</dbReference>
<feature type="compositionally biased region" description="Polar residues" evidence="1">
    <location>
        <begin position="111"/>
        <end position="121"/>
    </location>
</feature>
<dbReference type="AlphaFoldDB" id="A0A0C2Y2X3"/>
<gene>
    <name evidence="2" type="ORF">M413DRAFT_9365</name>
</gene>
<feature type="compositionally biased region" description="Basic and acidic residues" evidence="1">
    <location>
        <begin position="1"/>
        <end position="15"/>
    </location>
</feature>